<feature type="domain" description="Nephrocystin 3-like N-terminal" evidence="2">
    <location>
        <begin position="231"/>
        <end position="406"/>
    </location>
</feature>
<dbReference type="InterPro" id="IPR056693">
    <property type="entry name" value="DUF7791"/>
</dbReference>
<dbReference type="PANTHER" id="PTHR10039:SF5">
    <property type="entry name" value="NACHT DOMAIN-CONTAINING PROTEIN"/>
    <property type="match status" value="1"/>
</dbReference>
<gene>
    <name evidence="4" type="ORF">NA56DRAFT_755548</name>
</gene>
<dbReference type="InterPro" id="IPR027417">
    <property type="entry name" value="P-loop_NTPase"/>
</dbReference>
<evidence type="ECO:0000256" key="1">
    <source>
        <dbReference type="ARBA" id="ARBA00022737"/>
    </source>
</evidence>
<dbReference type="Proteomes" id="UP000235672">
    <property type="component" value="Unassembled WGS sequence"/>
</dbReference>
<dbReference type="EMBL" id="KZ613529">
    <property type="protein sequence ID" value="PMD13607.1"/>
    <property type="molecule type" value="Genomic_DNA"/>
</dbReference>
<dbReference type="OrthoDB" id="443402at2759"/>
<evidence type="ECO:0000259" key="3">
    <source>
        <dbReference type="Pfam" id="PF25053"/>
    </source>
</evidence>
<protein>
    <submittedName>
        <fullName evidence="4">Uncharacterized protein</fullName>
    </submittedName>
</protein>
<evidence type="ECO:0000259" key="2">
    <source>
        <dbReference type="Pfam" id="PF24883"/>
    </source>
</evidence>
<dbReference type="STRING" id="1745343.A0A2J6PHU6"/>
<proteinExistence type="predicted"/>
<reference evidence="4 5" key="1">
    <citation type="submission" date="2016-05" db="EMBL/GenBank/DDBJ databases">
        <title>A degradative enzymes factory behind the ericoid mycorrhizal symbiosis.</title>
        <authorList>
            <consortium name="DOE Joint Genome Institute"/>
            <person name="Martino E."/>
            <person name="Morin E."/>
            <person name="Grelet G."/>
            <person name="Kuo A."/>
            <person name="Kohler A."/>
            <person name="Daghino S."/>
            <person name="Barry K."/>
            <person name="Choi C."/>
            <person name="Cichocki N."/>
            <person name="Clum A."/>
            <person name="Copeland A."/>
            <person name="Hainaut M."/>
            <person name="Haridas S."/>
            <person name="Labutti K."/>
            <person name="Lindquist E."/>
            <person name="Lipzen A."/>
            <person name="Khouja H.-R."/>
            <person name="Murat C."/>
            <person name="Ohm R."/>
            <person name="Olson A."/>
            <person name="Spatafora J."/>
            <person name="Veneault-Fourrey C."/>
            <person name="Henrissat B."/>
            <person name="Grigoriev I."/>
            <person name="Martin F."/>
            <person name="Perotto S."/>
        </authorList>
    </citation>
    <scope>NUCLEOTIDE SEQUENCE [LARGE SCALE GENOMIC DNA]</scope>
    <source>
        <strain evidence="4 5">UAMH 7357</strain>
    </source>
</reference>
<accession>A0A2J6PHU6</accession>
<dbReference type="InterPro" id="IPR056884">
    <property type="entry name" value="NPHP3-like_N"/>
</dbReference>
<feature type="domain" description="DUF7791" evidence="3">
    <location>
        <begin position="491"/>
        <end position="631"/>
    </location>
</feature>
<dbReference type="Pfam" id="PF25053">
    <property type="entry name" value="DUF7791"/>
    <property type="match status" value="1"/>
</dbReference>
<dbReference type="PANTHER" id="PTHR10039">
    <property type="entry name" value="AMELOGENIN"/>
    <property type="match status" value="1"/>
</dbReference>
<name>A0A2J6PHU6_9HELO</name>
<sequence length="916" mass="105137">MAELAAIGLAGNIVQFVDFGFKLSRDFKEIYQSAEGGKAKHLELEDVTTDLECLCQKLQNTTIPATQDSGELRDLARACAKLARELLAMLEKVKVNKERNPRLATFKQALKNIWKDKDISALEERLGRYREQLNQRLVYILSNQQFEVLTAVDNLSAANRQSSTNTEQRLNEIKEELLKQAEKGDGIDYTLLRTLAQAGKGVAKRRNILRSLLFPSYQTRYESIQQAHGQTFDWVFKDSTNNLGEWLRTGGDIYWVQGKAGSGKSTLMRHLSDHPDTSASLKSWAGTERQLVICRHFFWNAGSAMQKSQAGLLQTLLYQVFKECPDLIQSVCPARWSDEDSGYNESWTRDDLFAAFGELSKVTLASTRFCFFVDGLDEYHGDHRDLIALLNKLSESPAFKLYVSSRPWNAFVHAFQTCPQLKLEDLTANDIAAYVRDLFKESDDFRRLQSEDSKCNQIGLAEGDNFSDMQRRLDFLPDDVEKLFQVIIQNIDSFYREESVRYFEVAIHALEPLPVLAFHFLDEENKDNGNDYAINAPIRPYLPEQIEEIRSKVKKRLNARCKDLLEVVQDKFWWIKPPMNWHQVDFLHRTVKDFFLSTDAMTKLRDGLPVSNFDAKLSLCRIMVALSKTLLIETDSISKQVSLHKAMAYDAHRKAKPSFDTMFALTDELMFYAKGIEIDDSDKNHEGRLMIVGKLLDELDRVNLQHTATLGFAVHWSSFRDMPKLTISDDYFVEHRTVTFLASAIQAKLGFYVKEKLDEDPDLIKEKLGRPLLDYALRPNTISKISIQDSRPGINMVRLLLDHGDDPNRSVQRYNNMSVWHLFLRHCAYYYNFHRYEPDRWFEDDSSDIYSIVELLVQHGVDFEGEFPAVEGHMLTATSALSGLLTKPDIKTLQRLSENKSQGALSSIRNWLSSWG</sequence>
<keyword evidence="1" id="KW-0677">Repeat</keyword>
<dbReference type="AlphaFoldDB" id="A0A2J6PHU6"/>
<dbReference type="Gene3D" id="3.40.50.300">
    <property type="entry name" value="P-loop containing nucleotide triphosphate hydrolases"/>
    <property type="match status" value="1"/>
</dbReference>
<organism evidence="4 5">
    <name type="scientific">Hyaloscypha hepaticicola</name>
    <dbReference type="NCBI Taxonomy" id="2082293"/>
    <lineage>
        <taxon>Eukaryota</taxon>
        <taxon>Fungi</taxon>
        <taxon>Dikarya</taxon>
        <taxon>Ascomycota</taxon>
        <taxon>Pezizomycotina</taxon>
        <taxon>Leotiomycetes</taxon>
        <taxon>Helotiales</taxon>
        <taxon>Hyaloscyphaceae</taxon>
        <taxon>Hyaloscypha</taxon>
    </lineage>
</organism>
<dbReference type="SUPFAM" id="SSF52540">
    <property type="entry name" value="P-loop containing nucleoside triphosphate hydrolases"/>
    <property type="match status" value="1"/>
</dbReference>
<dbReference type="Pfam" id="PF24883">
    <property type="entry name" value="NPHP3_N"/>
    <property type="match status" value="1"/>
</dbReference>
<keyword evidence="5" id="KW-1185">Reference proteome</keyword>
<evidence type="ECO:0000313" key="4">
    <source>
        <dbReference type="EMBL" id="PMD13607.1"/>
    </source>
</evidence>
<evidence type="ECO:0000313" key="5">
    <source>
        <dbReference type="Proteomes" id="UP000235672"/>
    </source>
</evidence>